<sequence length="265" mass="31225">MQEEKGDTYTTSELKRLERKFKLLEKNLKEEVSFSDLLAVRGFREFTYLEPLDFGGSKLFNMLSKYYIRRFLGDLFLYENLDEEELDRLTGKWNIKKTFIDDLLNTGILVEDSNKFVRNPKIHDFSFLIESFIAYNIKKKFDFDAILNVKLKELSKGGDIDILAKWKLELVMIELKESPPNNISLTDLKLTFDRFKSIFPDLFIFVLDTTLSIKRNIIDNILKLFEVNPKRIREGVYQVFENAFIVTAKRDLVSNVLFVIEKIIL</sequence>
<dbReference type="RefSeq" id="WP_014453219.1">
    <property type="nucleotide sequence ID" value="NC_017096.1"/>
</dbReference>
<protein>
    <submittedName>
        <fullName evidence="1">Uncharacterized protein</fullName>
    </submittedName>
</protein>
<dbReference type="EMBL" id="AP012051">
    <property type="protein sequence ID" value="BAL80816.1"/>
    <property type="molecule type" value="Genomic_DNA"/>
</dbReference>
<dbReference type="OrthoDB" id="5495609at2"/>
<evidence type="ECO:0000313" key="1">
    <source>
        <dbReference type="EMBL" id="BAL80816.1"/>
    </source>
</evidence>
<proteinExistence type="predicted"/>
<accession>A0A7U6GEC1</accession>
<gene>
    <name evidence="1" type="ordered locus">CSE_06900</name>
</gene>
<dbReference type="AlphaFoldDB" id="A0A7U6GEC1"/>
<dbReference type="KEGG" id="cex:CSE_06900"/>
<reference evidence="1 2" key="1">
    <citation type="submission" date="2011-01" db="EMBL/GenBank/DDBJ databases">
        <title>Whole genome sequence of Caldisericum exile AZM16c01.</title>
        <authorList>
            <person name="Narita-Yamada S."/>
            <person name="Kawakoshi A."/>
            <person name="Nakamura S."/>
            <person name="Sasagawa M."/>
            <person name="Fukada J."/>
            <person name="Sekine M."/>
            <person name="Kato Y."/>
            <person name="Fukai R."/>
            <person name="Sasaki K."/>
            <person name="Hanamaki A."/>
            <person name="Narita H."/>
            <person name="Konno Y."/>
            <person name="Mori K."/>
            <person name="Yamazaki S."/>
            <person name="Suzuki K."/>
            <person name="Fujita N."/>
        </authorList>
    </citation>
    <scope>NUCLEOTIDE SEQUENCE [LARGE SCALE GENOMIC DNA]</scope>
    <source>
        <strain evidence="2">DSM 21853 / NBRC 104410 / AZM16c01</strain>
    </source>
</reference>
<evidence type="ECO:0000313" key="2">
    <source>
        <dbReference type="Proteomes" id="UP000004793"/>
    </source>
</evidence>
<keyword evidence="2" id="KW-1185">Reference proteome</keyword>
<name>A0A7U6GEC1_CALEA</name>
<dbReference type="Proteomes" id="UP000004793">
    <property type="component" value="Chromosome"/>
</dbReference>
<organism evidence="1 2">
    <name type="scientific">Caldisericum exile (strain DSM 21853 / NBRC 104410 / AZM16c01)</name>
    <dbReference type="NCBI Taxonomy" id="511051"/>
    <lineage>
        <taxon>Bacteria</taxon>
        <taxon>Pseudomonadati</taxon>
        <taxon>Caldisericota/Cryosericota group</taxon>
        <taxon>Caldisericota</taxon>
        <taxon>Caldisericia</taxon>
        <taxon>Caldisericales</taxon>
        <taxon>Caldisericaceae</taxon>
        <taxon>Caldisericum</taxon>
    </lineage>
</organism>